<keyword evidence="1 3" id="KW-0547">Nucleotide-binding</keyword>
<dbReference type="NCBIfam" id="TIGR00152">
    <property type="entry name" value="dephospho-CoA kinase"/>
    <property type="match status" value="1"/>
</dbReference>
<dbReference type="AlphaFoldDB" id="A0AAE4L2E5"/>
<dbReference type="GO" id="GO:0004140">
    <property type="term" value="F:dephospho-CoA kinase activity"/>
    <property type="evidence" value="ECO:0007669"/>
    <property type="project" value="UniProtKB-UniRule"/>
</dbReference>
<evidence type="ECO:0000313" key="5">
    <source>
        <dbReference type="EMBL" id="MDT2736713.1"/>
    </source>
</evidence>
<evidence type="ECO:0000313" key="6">
    <source>
        <dbReference type="Proteomes" id="UP001180842"/>
    </source>
</evidence>
<gene>
    <name evidence="3 5" type="primary">coaE</name>
    <name evidence="5" type="ORF">P7H00_06120</name>
</gene>
<keyword evidence="3" id="KW-0173">Coenzyme A biosynthesis</keyword>
<dbReference type="RefSeq" id="WP_311796869.1">
    <property type="nucleotide sequence ID" value="NZ_JARQAI010000006.1"/>
</dbReference>
<sequence length="199" mass="22282">MSFVLGITGGIASGKSTVVAFFRAEGFPIVDGDIVARQVVEPGTAGLRALEKNFGSEIIQDDGYLDRKKLGDLIFHDEAKRQLLNQTLDAFIRNEIVTQIEIAKTNSSLVIADIPLLYEGHYEGLMDEVAVVYVTPEIQLQRLMARNHLTEDAALERINSQLSLEEKKKRADLLFDNCGSSERTRQQVQTWLKKNKFVS</sequence>
<dbReference type="PANTHER" id="PTHR10695">
    <property type="entry name" value="DEPHOSPHO-COA KINASE-RELATED"/>
    <property type="match status" value="1"/>
</dbReference>
<keyword evidence="2 3" id="KW-0067">ATP-binding</keyword>
<comment type="function">
    <text evidence="3">Catalyzes the phosphorylation of the 3'-hydroxyl group of dephosphocoenzyme A to form coenzyme A.</text>
</comment>
<dbReference type="PANTHER" id="PTHR10695:SF46">
    <property type="entry name" value="BIFUNCTIONAL COENZYME A SYNTHASE-RELATED"/>
    <property type="match status" value="1"/>
</dbReference>
<reference evidence="5" key="1">
    <citation type="submission" date="2023-03" db="EMBL/GenBank/DDBJ databases">
        <authorList>
            <person name="Shen W."/>
            <person name="Cai J."/>
        </authorList>
    </citation>
    <scope>NUCLEOTIDE SEQUENCE</scope>
    <source>
        <strain evidence="5">P69-2</strain>
    </source>
</reference>
<protein>
    <recommendedName>
        <fullName evidence="3 4">Dephospho-CoA kinase</fullName>
        <ecNumber evidence="3 4">2.7.1.24</ecNumber>
    </recommendedName>
    <alternativeName>
        <fullName evidence="3">Dephosphocoenzyme A kinase</fullName>
    </alternativeName>
</protein>
<name>A0AAE4L2E5_9ENTE</name>
<accession>A0AAE4L2E5</accession>
<dbReference type="Proteomes" id="UP001180842">
    <property type="component" value="Unassembled WGS sequence"/>
</dbReference>
<dbReference type="InterPro" id="IPR027417">
    <property type="entry name" value="P-loop_NTPase"/>
</dbReference>
<evidence type="ECO:0000256" key="3">
    <source>
        <dbReference type="HAMAP-Rule" id="MF_00376"/>
    </source>
</evidence>
<dbReference type="SUPFAM" id="SSF52540">
    <property type="entry name" value="P-loop containing nucleoside triphosphate hydrolases"/>
    <property type="match status" value="1"/>
</dbReference>
<evidence type="ECO:0000256" key="2">
    <source>
        <dbReference type="ARBA" id="ARBA00022840"/>
    </source>
</evidence>
<comment type="subcellular location">
    <subcellularLocation>
        <location evidence="3">Cytoplasm</location>
    </subcellularLocation>
</comment>
<dbReference type="InterPro" id="IPR001977">
    <property type="entry name" value="Depp_CoAkinase"/>
</dbReference>
<evidence type="ECO:0000256" key="1">
    <source>
        <dbReference type="ARBA" id="ARBA00022741"/>
    </source>
</evidence>
<dbReference type="EC" id="2.7.1.24" evidence="3 4"/>
<keyword evidence="3 5" id="KW-0418">Kinase</keyword>
<dbReference type="HAMAP" id="MF_00376">
    <property type="entry name" value="Dephospho_CoA_kinase"/>
    <property type="match status" value="1"/>
</dbReference>
<proteinExistence type="inferred from homology"/>
<dbReference type="PROSITE" id="PS51219">
    <property type="entry name" value="DPCK"/>
    <property type="match status" value="1"/>
</dbReference>
<dbReference type="EMBL" id="JARQAI010000006">
    <property type="protein sequence ID" value="MDT2736713.1"/>
    <property type="molecule type" value="Genomic_DNA"/>
</dbReference>
<keyword evidence="3" id="KW-0963">Cytoplasm</keyword>
<dbReference type="GO" id="GO:0015937">
    <property type="term" value="P:coenzyme A biosynthetic process"/>
    <property type="evidence" value="ECO:0007669"/>
    <property type="project" value="UniProtKB-UniRule"/>
</dbReference>
<evidence type="ECO:0000256" key="4">
    <source>
        <dbReference type="NCBIfam" id="TIGR00152"/>
    </source>
</evidence>
<dbReference type="CDD" id="cd02022">
    <property type="entry name" value="DPCK"/>
    <property type="match status" value="1"/>
</dbReference>
<dbReference type="Pfam" id="PF01121">
    <property type="entry name" value="CoaE"/>
    <property type="match status" value="1"/>
</dbReference>
<feature type="binding site" evidence="3">
    <location>
        <begin position="12"/>
        <end position="17"/>
    </location>
    <ligand>
        <name>ATP</name>
        <dbReference type="ChEBI" id="CHEBI:30616"/>
    </ligand>
</feature>
<dbReference type="GO" id="GO:0005524">
    <property type="term" value="F:ATP binding"/>
    <property type="evidence" value="ECO:0007669"/>
    <property type="project" value="UniProtKB-UniRule"/>
</dbReference>
<dbReference type="GO" id="GO:0005737">
    <property type="term" value="C:cytoplasm"/>
    <property type="evidence" value="ECO:0007669"/>
    <property type="project" value="UniProtKB-SubCell"/>
</dbReference>
<comment type="caution">
    <text evidence="5">The sequence shown here is derived from an EMBL/GenBank/DDBJ whole genome shotgun (WGS) entry which is preliminary data.</text>
</comment>
<dbReference type="Gene3D" id="3.40.50.300">
    <property type="entry name" value="P-loop containing nucleotide triphosphate hydrolases"/>
    <property type="match status" value="1"/>
</dbReference>
<comment type="similarity">
    <text evidence="3">Belongs to the CoaE family.</text>
</comment>
<organism evidence="5 6">
    <name type="scientific">Enterococcus pseudoavium</name>
    <dbReference type="NCBI Taxonomy" id="44007"/>
    <lineage>
        <taxon>Bacteria</taxon>
        <taxon>Bacillati</taxon>
        <taxon>Bacillota</taxon>
        <taxon>Bacilli</taxon>
        <taxon>Lactobacillales</taxon>
        <taxon>Enterococcaceae</taxon>
        <taxon>Enterococcus</taxon>
    </lineage>
</organism>
<keyword evidence="3 5" id="KW-0808">Transferase</keyword>
<comment type="catalytic activity">
    <reaction evidence="3">
        <text>3'-dephospho-CoA + ATP = ADP + CoA + H(+)</text>
        <dbReference type="Rhea" id="RHEA:18245"/>
        <dbReference type="ChEBI" id="CHEBI:15378"/>
        <dbReference type="ChEBI" id="CHEBI:30616"/>
        <dbReference type="ChEBI" id="CHEBI:57287"/>
        <dbReference type="ChEBI" id="CHEBI:57328"/>
        <dbReference type="ChEBI" id="CHEBI:456216"/>
        <dbReference type="EC" id="2.7.1.24"/>
    </reaction>
</comment>
<comment type="pathway">
    <text evidence="3">Cofactor biosynthesis; coenzyme A biosynthesis; CoA from (R)-pantothenate: step 5/5.</text>
</comment>